<evidence type="ECO:0000259" key="1">
    <source>
        <dbReference type="Pfam" id="PF00535"/>
    </source>
</evidence>
<sequence>MASIYVIIVTYNAMKWAERCFTSLRNSNIPIQSIVIDNGSTDGTQDYIKANFPEVDFTQSPENLGFGKANNIGIEKAYKEGADFFYLMNQDAWIFPDSMEQLLEVYHHYPNKEQIGILSPMHLDGSEKKLDLHFENYLGKYAKTNRLISDLFLKQQSKWYEIDFVNAAHWLLPKSTIEIVGGFNPFYFHYGEDYDYINRLLYHKKKIILCPDSVVVHDTKQHKTFQSPEAAYKEKWLSLRLQKQTQFMNPAFEFDPKKIKKQLLRDFYKFALKGYTKERIEQREMNQYFLPRLQEIHEHRQKIINSSHPFLNI</sequence>
<evidence type="ECO:0000313" key="5">
    <source>
        <dbReference type="Proteomes" id="UP000184069"/>
    </source>
</evidence>
<reference evidence="2 4" key="1">
    <citation type="submission" date="2016-07" db="EMBL/GenBank/DDBJ databases">
        <authorList>
            <person name="Jeong J.-J."/>
            <person name="Kim D.W."/>
            <person name="Sang M.K."/>
            <person name="Choi I.-G."/>
            <person name="Kim K.D."/>
        </authorList>
    </citation>
    <scope>NUCLEOTIDE SEQUENCE [LARGE SCALE GENOMIC DNA]</scope>
    <source>
        <strain evidence="2 4">C-26</strain>
    </source>
</reference>
<evidence type="ECO:0000313" key="2">
    <source>
        <dbReference type="EMBL" id="OCA80131.1"/>
    </source>
</evidence>
<dbReference type="Proteomes" id="UP000093508">
    <property type="component" value="Unassembled WGS sequence"/>
</dbReference>
<accession>A0A1M6W7V0</accession>
<dbReference type="Gene3D" id="3.90.550.10">
    <property type="entry name" value="Spore Coat Polysaccharide Biosynthesis Protein SpsA, Chain A"/>
    <property type="match status" value="1"/>
</dbReference>
<dbReference type="EMBL" id="FRBM01000001">
    <property type="protein sequence ID" value="SHK89854.1"/>
    <property type="molecule type" value="Genomic_DNA"/>
</dbReference>
<feature type="domain" description="Glycosyltransferase 2-like" evidence="1">
    <location>
        <begin position="6"/>
        <end position="110"/>
    </location>
</feature>
<dbReference type="PANTHER" id="PTHR43179:SF7">
    <property type="entry name" value="RHAMNOSYLTRANSFERASE WBBL"/>
    <property type="match status" value="1"/>
</dbReference>
<dbReference type="Proteomes" id="UP000184069">
    <property type="component" value="Unassembled WGS sequence"/>
</dbReference>
<dbReference type="PANTHER" id="PTHR43179">
    <property type="entry name" value="RHAMNOSYLTRANSFERASE WBBL"/>
    <property type="match status" value="1"/>
</dbReference>
<dbReference type="AlphaFoldDB" id="A0A1M6W7V0"/>
<evidence type="ECO:0000313" key="3">
    <source>
        <dbReference type="EMBL" id="SHK89854.1"/>
    </source>
</evidence>
<dbReference type="STRING" id="1423959.SAMN05444407_101527"/>
<dbReference type="Pfam" id="PF00535">
    <property type="entry name" value="Glycos_transf_2"/>
    <property type="match status" value="1"/>
</dbReference>
<organism evidence="3 5">
    <name type="scientific">Chryseobacterium contaminans</name>
    <dbReference type="NCBI Taxonomy" id="1423959"/>
    <lineage>
        <taxon>Bacteria</taxon>
        <taxon>Pseudomonadati</taxon>
        <taxon>Bacteroidota</taxon>
        <taxon>Flavobacteriia</taxon>
        <taxon>Flavobacteriales</taxon>
        <taxon>Weeksellaceae</taxon>
        <taxon>Chryseobacterium group</taxon>
        <taxon>Chryseobacterium</taxon>
    </lineage>
</organism>
<dbReference type="OrthoDB" id="9771846at2"/>
<dbReference type="EMBL" id="MAYF01000024">
    <property type="protein sequence ID" value="OCA80131.1"/>
    <property type="molecule type" value="Genomic_DNA"/>
</dbReference>
<dbReference type="InterPro" id="IPR029044">
    <property type="entry name" value="Nucleotide-diphossugar_trans"/>
</dbReference>
<gene>
    <name evidence="2" type="ORF">BBH99_04595</name>
    <name evidence="3" type="ORF">SAMN05444407_101527</name>
</gene>
<name>A0A1M6W7V0_9FLAO</name>
<dbReference type="InterPro" id="IPR001173">
    <property type="entry name" value="Glyco_trans_2-like"/>
</dbReference>
<proteinExistence type="predicted"/>
<keyword evidence="4" id="KW-1185">Reference proteome</keyword>
<evidence type="ECO:0000313" key="4">
    <source>
        <dbReference type="Proteomes" id="UP000093508"/>
    </source>
</evidence>
<protein>
    <submittedName>
        <fullName evidence="2">Glycosyl transferase family 2</fullName>
    </submittedName>
    <submittedName>
        <fullName evidence="3">Glycosyltransferase, GT2 family</fullName>
    </submittedName>
</protein>
<dbReference type="SUPFAM" id="SSF53448">
    <property type="entry name" value="Nucleotide-diphospho-sugar transferases"/>
    <property type="match status" value="1"/>
</dbReference>
<dbReference type="RefSeq" id="WP_066691559.1">
    <property type="nucleotide sequence ID" value="NZ_FRBM01000001.1"/>
</dbReference>
<dbReference type="GO" id="GO:0016740">
    <property type="term" value="F:transferase activity"/>
    <property type="evidence" value="ECO:0007669"/>
    <property type="project" value="UniProtKB-KW"/>
</dbReference>
<keyword evidence="3" id="KW-0808">Transferase</keyword>
<reference evidence="3 5" key="2">
    <citation type="submission" date="2016-11" db="EMBL/GenBank/DDBJ databases">
        <authorList>
            <person name="Jaros S."/>
            <person name="Januszkiewicz K."/>
            <person name="Wedrychowicz H."/>
        </authorList>
    </citation>
    <scope>NUCLEOTIDE SEQUENCE [LARGE SCALE GENOMIC DNA]</scope>
    <source>
        <strain evidence="3 5">DSM 27621</strain>
    </source>
</reference>